<feature type="compositionally biased region" description="Acidic residues" evidence="5">
    <location>
        <begin position="33"/>
        <end position="46"/>
    </location>
</feature>
<gene>
    <name evidence="8" type="ORF">CTI12_AA413960</name>
</gene>
<dbReference type="InterPro" id="IPR031307">
    <property type="entry name" value="Ninja_fam"/>
</dbReference>
<evidence type="ECO:0000259" key="7">
    <source>
        <dbReference type="Pfam" id="PF16135"/>
    </source>
</evidence>
<dbReference type="PANTHER" id="PTHR31413">
    <property type="entry name" value="AFP HOMOLOG 2"/>
    <property type="match status" value="1"/>
</dbReference>
<sequence>MSEKTSNEMENLSLKKTNTRFLLNTLRLGRSDPEEDPDPGSEDDELELNLGLSLHGRFGVDKNKLIRSSSIATILPVIKDDDALDTSKRSSGGPSSGLVSGSGRGHSGLNRTSSLPVETEDEWRKRKELQSLRRLAAKRRRSEKQRSLTKGERDDYVAAMGRVGSSAGPGFGSDVERRFRTGSSGSGGETSVSQDRKNQLTGSSSSCPPVGLARQNSAKSSNQAKEVGSGSMEDMPSVFTQGDGPNGRVIEGILYKYGKGEQVKIMCVCHGSFFSPVEFVKHAGGTDLAHPMKHIVVKPPSSFS</sequence>
<dbReference type="Pfam" id="PF07897">
    <property type="entry name" value="EAR"/>
    <property type="match status" value="1"/>
</dbReference>
<evidence type="ECO:0000256" key="2">
    <source>
        <dbReference type="ARBA" id="ARBA00006081"/>
    </source>
</evidence>
<name>A0A2U1M6U3_ARTAN</name>
<proteinExistence type="inferred from homology"/>
<accession>A0A2U1M6U3</accession>
<dbReference type="GO" id="GO:0005634">
    <property type="term" value="C:nucleus"/>
    <property type="evidence" value="ECO:0007669"/>
    <property type="project" value="UniProtKB-SubCell"/>
</dbReference>
<evidence type="ECO:0000256" key="4">
    <source>
        <dbReference type="RuleBase" id="RU369029"/>
    </source>
</evidence>
<dbReference type="PANTHER" id="PTHR31413:SF51">
    <property type="entry name" value="NINJA-FAMILY PROTEIN"/>
    <property type="match status" value="1"/>
</dbReference>
<feature type="compositionally biased region" description="Basic and acidic residues" evidence="5">
    <location>
        <begin position="144"/>
        <end position="156"/>
    </location>
</feature>
<dbReference type="STRING" id="35608.A0A2U1M6U3"/>
<feature type="region of interest" description="Disordered" evidence="5">
    <location>
        <begin position="83"/>
        <end position="244"/>
    </location>
</feature>
<reference evidence="8 9" key="1">
    <citation type="journal article" date="2018" name="Mol. Plant">
        <title>The genome of Artemisia annua provides insight into the evolution of Asteraceae family and artemisinin biosynthesis.</title>
        <authorList>
            <person name="Shen Q."/>
            <person name="Zhang L."/>
            <person name="Liao Z."/>
            <person name="Wang S."/>
            <person name="Yan T."/>
            <person name="Shi P."/>
            <person name="Liu M."/>
            <person name="Fu X."/>
            <person name="Pan Q."/>
            <person name="Wang Y."/>
            <person name="Lv Z."/>
            <person name="Lu X."/>
            <person name="Zhang F."/>
            <person name="Jiang W."/>
            <person name="Ma Y."/>
            <person name="Chen M."/>
            <person name="Hao X."/>
            <person name="Li L."/>
            <person name="Tang Y."/>
            <person name="Lv G."/>
            <person name="Zhou Y."/>
            <person name="Sun X."/>
            <person name="Brodelius P.E."/>
            <person name="Rose J.K.C."/>
            <person name="Tang K."/>
        </authorList>
    </citation>
    <scope>NUCLEOTIDE SEQUENCE [LARGE SCALE GENOMIC DNA]</scope>
    <source>
        <strain evidence="9">cv. Huhao1</strain>
        <tissue evidence="8">Leaf</tissue>
    </source>
</reference>
<dbReference type="GO" id="GO:0045892">
    <property type="term" value="P:negative regulation of DNA-templated transcription"/>
    <property type="evidence" value="ECO:0007669"/>
    <property type="project" value="TreeGrafter"/>
</dbReference>
<protein>
    <recommendedName>
        <fullName evidence="4">Ninja-family protein</fullName>
    </recommendedName>
    <alternativeName>
        <fullName evidence="4">ABI-binding protein</fullName>
    </alternativeName>
</protein>
<comment type="function">
    <text evidence="4">Acts as a negative regulator of abscisic acid (ABA) response.</text>
</comment>
<keyword evidence="9" id="KW-1185">Reference proteome</keyword>
<dbReference type="GO" id="GO:0007165">
    <property type="term" value="P:signal transduction"/>
    <property type="evidence" value="ECO:0007669"/>
    <property type="project" value="InterPro"/>
</dbReference>
<evidence type="ECO:0000256" key="1">
    <source>
        <dbReference type="ARBA" id="ARBA00004123"/>
    </source>
</evidence>
<evidence type="ECO:0000256" key="5">
    <source>
        <dbReference type="SAM" id="MobiDB-lite"/>
    </source>
</evidence>
<evidence type="ECO:0000313" key="8">
    <source>
        <dbReference type="EMBL" id="PWA56956.1"/>
    </source>
</evidence>
<comment type="similarity">
    <text evidence="2 4">Belongs to the Ninja family.</text>
</comment>
<comment type="caution">
    <text evidence="8">The sequence shown here is derived from an EMBL/GenBank/DDBJ whole genome shotgun (WGS) entry which is preliminary data.</text>
</comment>
<dbReference type="GO" id="GO:0009737">
    <property type="term" value="P:response to abscisic acid"/>
    <property type="evidence" value="ECO:0007669"/>
    <property type="project" value="TreeGrafter"/>
</dbReference>
<dbReference type="AlphaFoldDB" id="A0A2U1M6U3"/>
<evidence type="ECO:0000259" key="6">
    <source>
        <dbReference type="Pfam" id="PF07897"/>
    </source>
</evidence>
<dbReference type="InterPro" id="IPR032310">
    <property type="entry name" value="NLS_NINJA_AFP-like"/>
</dbReference>
<dbReference type="InterPro" id="IPR032308">
    <property type="entry name" value="TDBD"/>
</dbReference>
<dbReference type="Pfam" id="PF16136">
    <property type="entry name" value="NLS_NINJA_AFP"/>
    <property type="match status" value="1"/>
</dbReference>
<dbReference type="OrthoDB" id="667358at2759"/>
<comment type="subcellular location">
    <subcellularLocation>
        <location evidence="1 4">Nucleus</location>
    </subcellularLocation>
</comment>
<feature type="domain" description="Ethylene-responsive binding factor-associated repression" evidence="6">
    <location>
        <begin position="42"/>
        <end position="73"/>
    </location>
</feature>
<keyword evidence="3 4" id="KW-0539">Nucleus</keyword>
<feature type="region of interest" description="Disordered" evidence="5">
    <location>
        <begin position="25"/>
        <end position="46"/>
    </location>
</feature>
<feature type="domain" description="Tify" evidence="7">
    <location>
        <begin position="263"/>
        <end position="297"/>
    </location>
</feature>
<evidence type="ECO:0000256" key="3">
    <source>
        <dbReference type="ARBA" id="ARBA00023242"/>
    </source>
</evidence>
<dbReference type="InterPro" id="IPR012463">
    <property type="entry name" value="Ninja_motif"/>
</dbReference>
<feature type="compositionally biased region" description="Low complexity" evidence="5">
    <location>
        <begin position="90"/>
        <end position="99"/>
    </location>
</feature>
<dbReference type="Pfam" id="PF16135">
    <property type="entry name" value="TDBD"/>
    <property type="match status" value="1"/>
</dbReference>
<organism evidence="8 9">
    <name type="scientific">Artemisia annua</name>
    <name type="common">Sweet wormwood</name>
    <dbReference type="NCBI Taxonomy" id="35608"/>
    <lineage>
        <taxon>Eukaryota</taxon>
        <taxon>Viridiplantae</taxon>
        <taxon>Streptophyta</taxon>
        <taxon>Embryophyta</taxon>
        <taxon>Tracheophyta</taxon>
        <taxon>Spermatophyta</taxon>
        <taxon>Magnoliopsida</taxon>
        <taxon>eudicotyledons</taxon>
        <taxon>Gunneridae</taxon>
        <taxon>Pentapetalae</taxon>
        <taxon>asterids</taxon>
        <taxon>campanulids</taxon>
        <taxon>Asterales</taxon>
        <taxon>Asteraceae</taxon>
        <taxon>Asteroideae</taxon>
        <taxon>Anthemideae</taxon>
        <taxon>Artemisiinae</taxon>
        <taxon>Artemisia</taxon>
    </lineage>
</organism>
<feature type="compositionally biased region" description="Basic and acidic residues" evidence="5">
    <location>
        <begin position="122"/>
        <end position="131"/>
    </location>
</feature>
<evidence type="ECO:0000313" key="9">
    <source>
        <dbReference type="Proteomes" id="UP000245207"/>
    </source>
</evidence>
<feature type="compositionally biased region" description="Polar residues" evidence="5">
    <location>
        <begin position="214"/>
        <end position="224"/>
    </location>
</feature>
<dbReference type="EMBL" id="PKPP01006305">
    <property type="protein sequence ID" value="PWA56956.1"/>
    <property type="molecule type" value="Genomic_DNA"/>
</dbReference>
<dbReference type="Proteomes" id="UP000245207">
    <property type="component" value="Unassembled WGS sequence"/>
</dbReference>